<feature type="compositionally biased region" description="Acidic residues" evidence="1">
    <location>
        <begin position="42"/>
        <end position="52"/>
    </location>
</feature>
<dbReference type="AlphaFoldDB" id="A0A3P6RK40"/>
<dbReference type="EMBL" id="UYRV01009342">
    <property type="protein sequence ID" value="VDK56433.1"/>
    <property type="molecule type" value="Genomic_DNA"/>
</dbReference>
<evidence type="ECO:0000256" key="1">
    <source>
        <dbReference type="SAM" id="MobiDB-lite"/>
    </source>
</evidence>
<reference evidence="2 3" key="1">
    <citation type="submission" date="2018-11" db="EMBL/GenBank/DDBJ databases">
        <authorList>
            <consortium name="Pathogen Informatics"/>
        </authorList>
    </citation>
    <scope>NUCLEOTIDE SEQUENCE [LARGE SCALE GENOMIC DNA]</scope>
</reference>
<organism evidence="2 3">
    <name type="scientific">Cylicostephanus goldi</name>
    <name type="common">Nematode worm</name>
    <dbReference type="NCBI Taxonomy" id="71465"/>
    <lineage>
        <taxon>Eukaryota</taxon>
        <taxon>Metazoa</taxon>
        <taxon>Ecdysozoa</taxon>
        <taxon>Nematoda</taxon>
        <taxon>Chromadorea</taxon>
        <taxon>Rhabditida</taxon>
        <taxon>Rhabditina</taxon>
        <taxon>Rhabditomorpha</taxon>
        <taxon>Strongyloidea</taxon>
        <taxon>Strongylidae</taxon>
        <taxon>Cylicostephanus</taxon>
    </lineage>
</organism>
<evidence type="ECO:0000313" key="3">
    <source>
        <dbReference type="Proteomes" id="UP000271889"/>
    </source>
</evidence>
<dbReference type="OrthoDB" id="5842689at2759"/>
<gene>
    <name evidence="2" type="ORF">CGOC_LOCUS3653</name>
</gene>
<accession>A0A3P6RK40</accession>
<sequence length="132" mass="15028">MTTADPQQRQFALFRKFSIEVRPPLMVQRDERIRSMTCSFEEITESEEEDNQIPERISPGGRSPFAVIGESPFAERRAASPQNRNSTYARKLAVPRLCRGYSDPGLRRRPAMLGSLSPDRHDVGSDLLSELY</sequence>
<proteinExistence type="predicted"/>
<feature type="region of interest" description="Disordered" evidence="1">
    <location>
        <begin position="42"/>
        <end position="67"/>
    </location>
</feature>
<protein>
    <submittedName>
        <fullName evidence="2">Uncharacterized protein</fullName>
    </submittedName>
</protein>
<keyword evidence="3" id="KW-1185">Reference proteome</keyword>
<dbReference type="Proteomes" id="UP000271889">
    <property type="component" value="Unassembled WGS sequence"/>
</dbReference>
<name>A0A3P6RK40_CYLGO</name>
<evidence type="ECO:0000313" key="2">
    <source>
        <dbReference type="EMBL" id="VDK56433.1"/>
    </source>
</evidence>